<dbReference type="EMBL" id="JBHUEK010000025">
    <property type="protein sequence ID" value="MFD1780122.1"/>
    <property type="molecule type" value="Genomic_DNA"/>
</dbReference>
<accession>A0ABW4MQ82</accession>
<evidence type="ECO:0000313" key="3">
    <source>
        <dbReference type="Proteomes" id="UP001597227"/>
    </source>
</evidence>
<dbReference type="NCBIfam" id="NF006685">
    <property type="entry name" value="PRK09230.1"/>
    <property type="match status" value="1"/>
</dbReference>
<proteinExistence type="predicted"/>
<dbReference type="NCBIfam" id="NF005748">
    <property type="entry name" value="PRK07572.1"/>
    <property type="match status" value="1"/>
</dbReference>
<feature type="domain" description="Amidohydrolase 3" evidence="1">
    <location>
        <begin position="38"/>
        <end position="400"/>
    </location>
</feature>
<sequence length="423" mass="47520">MIIKDALLREKEGLWNIVIENGEITEITKEFLPQNGVEVVDAKGNLVIPPFIEPHTHLDYALTAGDPSWNISGTLSEGLDICKKRREKLSKHEIKERTRTALKWLIANGVQYVRTHTNISDQQLVGLQAMLEIKEEFANFLELQIVAFPQQGIYTDSVMLSRLEEALKEGADIVGGAPHFEFTREDSVKSVKKIFELSQKYNCMIDIHCDETDDDHSRALEVVASEAYHMGIGHLVTASHTTAFGSYNNAYAFKLLDLAEKSRINFIANPLVNINLQGRYDSYPIRRGITRVKELLAVGINVCFGHDDLLDPIYPLGTGNMLQVLLMGVHVCHLTGYEQMRRSLDLITYNSAITLQIEDKYGIEVGNPANLIILQATGDYDALRRQSPVLYSIRFGKVIAENNMLQATLHLGNQAEKTSFSFN</sequence>
<dbReference type="Gene3D" id="2.30.40.10">
    <property type="entry name" value="Urease, subunit C, domain 1"/>
    <property type="match status" value="1"/>
</dbReference>
<dbReference type="CDD" id="cd01293">
    <property type="entry name" value="Bact_CD"/>
    <property type="match status" value="1"/>
</dbReference>
<dbReference type="InterPro" id="IPR013108">
    <property type="entry name" value="Amidohydro_3"/>
</dbReference>
<reference evidence="3" key="1">
    <citation type="journal article" date="2019" name="Int. J. Syst. Evol. Microbiol.">
        <title>The Global Catalogue of Microorganisms (GCM) 10K type strain sequencing project: providing services to taxonomists for standard genome sequencing and annotation.</title>
        <authorList>
            <consortium name="The Broad Institute Genomics Platform"/>
            <consortium name="The Broad Institute Genome Sequencing Center for Infectious Disease"/>
            <person name="Wu L."/>
            <person name="Ma J."/>
        </authorList>
    </citation>
    <scope>NUCLEOTIDE SEQUENCE [LARGE SCALE GENOMIC DNA]</scope>
    <source>
        <strain evidence="3">CCUG 15531</strain>
    </source>
</reference>
<dbReference type="Gene3D" id="3.20.20.140">
    <property type="entry name" value="Metal-dependent hydrolases"/>
    <property type="match status" value="1"/>
</dbReference>
<dbReference type="PANTHER" id="PTHR32027:SF0">
    <property type="entry name" value="CYTOSINE DEAMINASE"/>
    <property type="match status" value="1"/>
</dbReference>
<dbReference type="SUPFAM" id="SSF51338">
    <property type="entry name" value="Composite domain of metallo-dependent hydrolases"/>
    <property type="match status" value="1"/>
</dbReference>
<protein>
    <submittedName>
        <fullName evidence="2">Cytosine deaminase</fullName>
    </submittedName>
</protein>
<dbReference type="PANTHER" id="PTHR32027">
    <property type="entry name" value="CYTOSINE DEAMINASE"/>
    <property type="match status" value="1"/>
</dbReference>
<dbReference type="RefSeq" id="WP_388039656.1">
    <property type="nucleotide sequence ID" value="NZ_JBHUEK010000025.1"/>
</dbReference>
<dbReference type="InterPro" id="IPR011059">
    <property type="entry name" value="Metal-dep_hydrolase_composite"/>
</dbReference>
<evidence type="ECO:0000259" key="1">
    <source>
        <dbReference type="Pfam" id="PF07969"/>
    </source>
</evidence>
<organism evidence="2 3">
    <name type="scientific">Fredinandcohnia salidurans</name>
    <dbReference type="NCBI Taxonomy" id="2595041"/>
    <lineage>
        <taxon>Bacteria</taxon>
        <taxon>Bacillati</taxon>
        <taxon>Bacillota</taxon>
        <taxon>Bacilli</taxon>
        <taxon>Bacillales</taxon>
        <taxon>Bacillaceae</taxon>
        <taxon>Fredinandcohnia</taxon>
    </lineage>
</organism>
<comment type="caution">
    <text evidence="2">The sequence shown here is derived from an EMBL/GenBank/DDBJ whole genome shotgun (WGS) entry which is preliminary data.</text>
</comment>
<dbReference type="Proteomes" id="UP001597227">
    <property type="component" value="Unassembled WGS sequence"/>
</dbReference>
<dbReference type="InterPro" id="IPR032466">
    <property type="entry name" value="Metal_Hydrolase"/>
</dbReference>
<dbReference type="SUPFAM" id="SSF51556">
    <property type="entry name" value="Metallo-dependent hydrolases"/>
    <property type="match status" value="1"/>
</dbReference>
<dbReference type="InterPro" id="IPR052349">
    <property type="entry name" value="Metallo-hydrolase_Enzymes"/>
</dbReference>
<dbReference type="Pfam" id="PF07969">
    <property type="entry name" value="Amidohydro_3"/>
    <property type="match status" value="1"/>
</dbReference>
<name>A0ABW4MQ82_9BACI</name>
<keyword evidence="3" id="KW-1185">Reference proteome</keyword>
<gene>
    <name evidence="2" type="primary">codA</name>
    <name evidence="2" type="ORF">ACFSFW_15760</name>
</gene>
<evidence type="ECO:0000313" key="2">
    <source>
        <dbReference type="EMBL" id="MFD1780122.1"/>
    </source>
</evidence>